<reference evidence="2" key="1">
    <citation type="journal article" date="2021" name="Nat. Commun.">
        <title>Genetic determinants of endophytism in the Arabidopsis root mycobiome.</title>
        <authorList>
            <person name="Mesny F."/>
            <person name="Miyauchi S."/>
            <person name="Thiergart T."/>
            <person name="Pickel B."/>
            <person name="Atanasova L."/>
            <person name="Karlsson M."/>
            <person name="Huettel B."/>
            <person name="Barry K.W."/>
            <person name="Haridas S."/>
            <person name="Chen C."/>
            <person name="Bauer D."/>
            <person name="Andreopoulos W."/>
            <person name="Pangilinan J."/>
            <person name="LaButti K."/>
            <person name="Riley R."/>
            <person name="Lipzen A."/>
            <person name="Clum A."/>
            <person name="Drula E."/>
            <person name="Henrissat B."/>
            <person name="Kohler A."/>
            <person name="Grigoriev I.V."/>
            <person name="Martin F.M."/>
            <person name="Hacquard S."/>
        </authorList>
    </citation>
    <scope>NUCLEOTIDE SEQUENCE</scope>
    <source>
        <strain evidence="2">MPI-CAGE-AT-0021</strain>
    </source>
</reference>
<keyword evidence="3" id="KW-1185">Reference proteome</keyword>
<accession>A0A9P9FLC3</accession>
<feature type="region of interest" description="Disordered" evidence="1">
    <location>
        <begin position="54"/>
        <end position="73"/>
    </location>
</feature>
<gene>
    <name evidence="2" type="ORF">B0J13DRAFT_537571</name>
</gene>
<evidence type="ECO:0000256" key="1">
    <source>
        <dbReference type="SAM" id="MobiDB-lite"/>
    </source>
</evidence>
<name>A0A9P9FLC3_9HYPO</name>
<comment type="caution">
    <text evidence="2">The sequence shown here is derived from an EMBL/GenBank/DDBJ whole genome shotgun (WGS) entry which is preliminary data.</text>
</comment>
<feature type="compositionally biased region" description="Basic residues" evidence="1">
    <location>
        <begin position="206"/>
        <end position="222"/>
    </location>
</feature>
<dbReference type="AlphaFoldDB" id="A0A9P9FLC3"/>
<dbReference type="Proteomes" id="UP000717696">
    <property type="component" value="Unassembled WGS sequence"/>
</dbReference>
<proteinExistence type="predicted"/>
<sequence>MQSNATAQSIPDPSSLFKFSIHSLLFTPLHPLLGVGRFPGNRFVPCLSPGPQGLSKGRLSQSQVRASKPQGSKPGFPGPSVVFVSAFNWVPILCSCQTPALQLNPGPANKGPVVFFFFFSSQEAAQSGLSSCVPGRAGGAALAIMPRRGPDPSSMPDNEFVSSAGVTMLDADCSMRSSMLMDGPRCPPPQHTHPSRFGLQASVASSRRRSRKYKVQQRPVPR</sequence>
<evidence type="ECO:0000313" key="2">
    <source>
        <dbReference type="EMBL" id="KAH7163023.1"/>
    </source>
</evidence>
<organism evidence="2 3">
    <name type="scientific">Dactylonectria estremocensis</name>
    <dbReference type="NCBI Taxonomy" id="1079267"/>
    <lineage>
        <taxon>Eukaryota</taxon>
        <taxon>Fungi</taxon>
        <taxon>Dikarya</taxon>
        <taxon>Ascomycota</taxon>
        <taxon>Pezizomycotina</taxon>
        <taxon>Sordariomycetes</taxon>
        <taxon>Hypocreomycetidae</taxon>
        <taxon>Hypocreales</taxon>
        <taxon>Nectriaceae</taxon>
        <taxon>Dactylonectria</taxon>
    </lineage>
</organism>
<dbReference type="EMBL" id="JAGMUU010000001">
    <property type="protein sequence ID" value="KAH7163023.1"/>
    <property type="molecule type" value="Genomic_DNA"/>
</dbReference>
<feature type="region of interest" description="Disordered" evidence="1">
    <location>
        <begin position="183"/>
        <end position="222"/>
    </location>
</feature>
<protein>
    <submittedName>
        <fullName evidence="2">Uncharacterized protein</fullName>
    </submittedName>
</protein>
<evidence type="ECO:0000313" key="3">
    <source>
        <dbReference type="Proteomes" id="UP000717696"/>
    </source>
</evidence>